<organism evidence="3 4">
    <name type="scientific">Fibrobacter intestinalis</name>
    <dbReference type="NCBI Taxonomy" id="28122"/>
    <lineage>
        <taxon>Bacteria</taxon>
        <taxon>Pseudomonadati</taxon>
        <taxon>Fibrobacterota</taxon>
        <taxon>Fibrobacteria</taxon>
        <taxon>Fibrobacterales</taxon>
        <taxon>Fibrobacteraceae</taxon>
        <taxon>Fibrobacter</taxon>
    </lineage>
</organism>
<keyword evidence="1" id="KW-0732">Signal</keyword>
<feature type="chain" id="PRO_5012725976" description="Beta-lactamase-related domain-containing protein" evidence="1">
    <location>
        <begin position="21"/>
        <end position="435"/>
    </location>
</feature>
<dbReference type="EMBL" id="FRAW01000014">
    <property type="protein sequence ID" value="SHK69355.1"/>
    <property type="molecule type" value="Genomic_DNA"/>
</dbReference>
<sequence length="435" mass="48399">MKKATFILPTLLLLAGSAFSQNALTASESNPNAMGWMQGFPPEKGKLLYAKDGSFFTFPGLRYSVNHIREFYPTKVVPASEEDDHPFKIKLDKKIDQIQFVPWGETSPITWKESLDRNYTDGIIVLHKGKIVYEAYPAGLTAEGTHAAMSVSKSFAGTIAAILIAENRLDPKKLVTDYIPELKGSGFEGATVENVLDMTTAIQYSENYNDPNAEIWKFSESGNLFRPDSYKGPQNYYEYLKTVKKIPGKEHGEEFGYKTINTELIGWIVSRITGKSLADLVSEKIWKPMGAVYDGYYQLGTDGIAFAGGGFNLNLRDMALFGELLRNGGILDKKRILPKEAVQEISRGGSPEKFSKGGEYPLLSGWSYHNMWWITNNANGAFMARGVHGQAIYVDPAAKMVIVRFASNPQSSNKFIDPISIPAYEALANYLMRKK</sequence>
<evidence type="ECO:0000313" key="4">
    <source>
        <dbReference type="Proteomes" id="UP000184275"/>
    </source>
</evidence>
<dbReference type="Gene3D" id="3.40.710.10">
    <property type="entry name" value="DD-peptidase/beta-lactamase superfamily"/>
    <property type="match status" value="1"/>
</dbReference>
<gene>
    <name evidence="3" type="ORF">SAMN05720469_11430</name>
</gene>
<evidence type="ECO:0000259" key="2">
    <source>
        <dbReference type="Pfam" id="PF00144"/>
    </source>
</evidence>
<dbReference type="PANTHER" id="PTHR43283">
    <property type="entry name" value="BETA-LACTAMASE-RELATED"/>
    <property type="match status" value="1"/>
</dbReference>
<dbReference type="Proteomes" id="UP000184275">
    <property type="component" value="Unassembled WGS sequence"/>
</dbReference>
<dbReference type="InterPro" id="IPR001466">
    <property type="entry name" value="Beta-lactam-related"/>
</dbReference>
<feature type="signal peptide" evidence="1">
    <location>
        <begin position="1"/>
        <end position="20"/>
    </location>
</feature>
<dbReference type="InterPro" id="IPR012338">
    <property type="entry name" value="Beta-lactam/transpept-like"/>
</dbReference>
<dbReference type="PANTHER" id="PTHR43283:SF7">
    <property type="entry name" value="BETA-LACTAMASE-RELATED DOMAIN-CONTAINING PROTEIN"/>
    <property type="match status" value="1"/>
</dbReference>
<dbReference type="InterPro" id="IPR050789">
    <property type="entry name" value="Diverse_Enzym_Activities"/>
</dbReference>
<feature type="domain" description="Beta-lactamase-related" evidence="2">
    <location>
        <begin position="123"/>
        <end position="411"/>
    </location>
</feature>
<evidence type="ECO:0000256" key="1">
    <source>
        <dbReference type="SAM" id="SignalP"/>
    </source>
</evidence>
<evidence type="ECO:0000313" key="3">
    <source>
        <dbReference type="EMBL" id="SHK69355.1"/>
    </source>
</evidence>
<name>A0A1M6UJE1_9BACT</name>
<protein>
    <recommendedName>
        <fullName evidence="2">Beta-lactamase-related domain-containing protein</fullName>
    </recommendedName>
</protein>
<keyword evidence="4" id="KW-1185">Reference proteome</keyword>
<dbReference type="Pfam" id="PF00144">
    <property type="entry name" value="Beta-lactamase"/>
    <property type="match status" value="1"/>
</dbReference>
<dbReference type="AlphaFoldDB" id="A0A1M6UJE1"/>
<dbReference type="SUPFAM" id="SSF56601">
    <property type="entry name" value="beta-lactamase/transpeptidase-like"/>
    <property type="match status" value="1"/>
</dbReference>
<proteinExistence type="predicted"/>
<reference evidence="4" key="1">
    <citation type="submission" date="2016-11" db="EMBL/GenBank/DDBJ databases">
        <authorList>
            <person name="Varghese N."/>
            <person name="Submissions S."/>
        </authorList>
    </citation>
    <scope>NUCLEOTIDE SEQUENCE [LARGE SCALE GENOMIC DNA]</scope>
    <source>
        <strain evidence="4">UWOS</strain>
    </source>
</reference>
<accession>A0A1M6UJE1</accession>